<keyword evidence="3" id="KW-1185">Reference proteome</keyword>
<gene>
    <name evidence="2" type="ORF">FB468_2348</name>
</gene>
<feature type="compositionally biased region" description="Acidic residues" evidence="1">
    <location>
        <begin position="11"/>
        <end position="32"/>
    </location>
</feature>
<feature type="region of interest" description="Disordered" evidence="1">
    <location>
        <begin position="1"/>
        <end position="59"/>
    </location>
</feature>
<accession>A0A542Y8I4</accession>
<organism evidence="2 3">
    <name type="scientific">Leucobacter komagatae</name>
    <dbReference type="NCBI Taxonomy" id="55969"/>
    <lineage>
        <taxon>Bacteria</taxon>
        <taxon>Bacillati</taxon>
        <taxon>Actinomycetota</taxon>
        <taxon>Actinomycetes</taxon>
        <taxon>Micrococcales</taxon>
        <taxon>Microbacteriaceae</taxon>
        <taxon>Leucobacter</taxon>
    </lineage>
</organism>
<dbReference type="EMBL" id="VFON01000001">
    <property type="protein sequence ID" value="TQL44294.1"/>
    <property type="molecule type" value="Genomic_DNA"/>
</dbReference>
<protein>
    <submittedName>
        <fullName evidence="2">Uncharacterized protein</fullName>
    </submittedName>
</protein>
<feature type="compositionally biased region" description="Basic and acidic residues" evidence="1">
    <location>
        <begin position="1"/>
        <end position="10"/>
    </location>
</feature>
<name>A0A542Y8I4_9MICO</name>
<dbReference type="AlphaFoldDB" id="A0A542Y8I4"/>
<dbReference type="OrthoDB" id="4991233at2"/>
<evidence type="ECO:0000256" key="1">
    <source>
        <dbReference type="SAM" id="MobiDB-lite"/>
    </source>
</evidence>
<proteinExistence type="predicted"/>
<evidence type="ECO:0000313" key="2">
    <source>
        <dbReference type="EMBL" id="TQL44294.1"/>
    </source>
</evidence>
<dbReference type="Proteomes" id="UP000319094">
    <property type="component" value="Unassembled WGS sequence"/>
</dbReference>
<dbReference type="RefSeq" id="WP_141887499.1">
    <property type="nucleotide sequence ID" value="NZ_BAAAUY010000011.1"/>
</dbReference>
<comment type="caution">
    <text evidence="2">The sequence shown here is derived from an EMBL/GenBank/DDBJ whole genome shotgun (WGS) entry which is preliminary data.</text>
</comment>
<evidence type="ECO:0000313" key="3">
    <source>
        <dbReference type="Proteomes" id="UP000319094"/>
    </source>
</evidence>
<reference evidence="2 3" key="1">
    <citation type="submission" date="2019-06" db="EMBL/GenBank/DDBJ databases">
        <title>Sequencing the genomes of 1000 actinobacteria strains.</title>
        <authorList>
            <person name="Klenk H.-P."/>
        </authorList>
    </citation>
    <scope>NUCLEOTIDE SEQUENCE [LARGE SCALE GENOMIC DNA]</scope>
    <source>
        <strain evidence="2 3">DSM 8803</strain>
    </source>
</reference>
<feature type="compositionally biased region" description="Basic and acidic residues" evidence="1">
    <location>
        <begin position="33"/>
        <end position="59"/>
    </location>
</feature>
<sequence length="59" mass="6505">MNAKHAHDADEAAPETIDEPVLDGATEPDDPDVDPRKGMTDPQLIRDTEAERPTVHPYL</sequence>